<dbReference type="AlphaFoldDB" id="A0A9Q4GGB2"/>
<evidence type="ECO:0000313" key="1">
    <source>
        <dbReference type="EMBL" id="MCX2818512.1"/>
    </source>
</evidence>
<dbReference type="EMBL" id="RKLV01000003">
    <property type="protein sequence ID" value="MCX2818512.1"/>
    <property type="molecule type" value="Genomic_DNA"/>
</dbReference>
<dbReference type="RefSeq" id="WP_266086356.1">
    <property type="nucleotide sequence ID" value="NZ_RKLV01000003.1"/>
</dbReference>
<name>A0A9Q4GGB2_9EURY</name>
<gene>
    <name evidence="1" type="ORF">EGH25_03975</name>
</gene>
<dbReference type="InterPro" id="IPR055540">
    <property type="entry name" value="DUF7116"/>
</dbReference>
<protein>
    <submittedName>
        <fullName evidence="1">Uncharacterized protein</fullName>
    </submittedName>
</protein>
<evidence type="ECO:0000313" key="2">
    <source>
        <dbReference type="Proteomes" id="UP001149411"/>
    </source>
</evidence>
<reference evidence="1" key="1">
    <citation type="submission" date="2022-09" db="EMBL/GenBank/DDBJ databases">
        <title>Haloadaptaus new haloarchaeum isolated from saline soil.</title>
        <authorList>
            <person name="Duran-Viseras A."/>
            <person name="Sanchez-Porro C."/>
            <person name="Ventosa A."/>
        </authorList>
    </citation>
    <scope>NUCLEOTIDE SEQUENCE</scope>
    <source>
        <strain evidence="1">F3-133</strain>
    </source>
</reference>
<keyword evidence="2" id="KW-1185">Reference proteome</keyword>
<proteinExistence type="predicted"/>
<dbReference type="Pfam" id="PF23429">
    <property type="entry name" value="DUF7116"/>
    <property type="match status" value="1"/>
</dbReference>
<accession>A0A9Q4GGB2</accession>
<dbReference type="Proteomes" id="UP001149411">
    <property type="component" value="Unassembled WGS sequence"/>
</dbReference>
<sequence>MVTKPYVSHGRAPLEGRARLVFERLGYSVTYDGEALRAERDGKTVRVYTVQDGEPPRPNGADADKYCLVTRAERAPSLKRDAESRLPSDSDWAVIGVETDDDGYFVA</sequence>
<organism evidence="1 2">
    <name type="scientific">Halorutilus salinus</name>
    <dbReference type="NCBI Taxonomy" id="2487751"/>
    <lineage>
        <taxon>Archaea</taxon>
        <taxon>Methanobacteriati</taxon>
        <taxon>Methanobacteriota</taxon>
        <taxon>Stenosarchaea group</taxon>
        <taxon>Halobacteria</taxon>
        <taxon>Halorutilales</taxon>
        <taxon>Halorutilaceae</taxon>
        <taxon>Halorutilus</taxon>
    </lineage>
</organism>
<comment type="caution">
    <text evidence="1">The sequence shown here is derived from an EMBL/GenBank/DDBJ whole genome shotgun (WGS) entry which is preliminary data.</text>
</comment>